<dbReference type="GO" id="GO:0015807">
    <property type="term" value="P:L-amino acid transport"/>
    <property type="evidence" value="ECO:0007669"/>
    <property type="project" value="TreeGrafter"/>
</dbReference>
<dbReference type="CDD" id="cd03224">
    <property type="entry name" value="ABC_TM1139_LivF_branched"/>
    <property type="match status" value="1"/>
</dbReference>
<evidence type="ECO:0000256" key="4">
    <source>
        <dbReference type="ARBA" id="ARBA00022840"/>
    </source>
</evidence>
<evidence type="ECO:0000256" key="5">
    <source>
        <dbReference type="ARBA" id="ARBA00022970"/>
    </source>
</evidence>
<dbReference type="InterPro" id="IPR003439">
    <property type="entry name" value="ABC_transporter-like_ATP-bd"/>
</dbReference>
<dbReference type="InterPro" id="IPR052156">
    <property type="entry name" value="BCAA_Transport_ATP-bd_LivF"/>
</dbReference>
<keyword evidence="5" id="KW-0029">Amino-acid transport</keyword>
<dbReference type="EMBL" id="AP025523">
    <property type="protein sequence ID" value="BDE07817.1"/>
    <property type="molecule type" value="Genomic_DNA"/>
</dbReference>
<protein>
    <submittedName>
        <fullName evidence="7">ABC transporter ATP-binding protein</fullName>
    </submittedName>
</protein>
<dbReference type="InterPro" id="IPR017871">
    <property type="entry name" value="ABC_transporter-like_CS"/>
</dbReference>
<dbReference type="GO" id="GO:0015658">
    <property type="term" value="F:branched-chain amino acid transmembrane transporter activity"/>
    <property type="evidence" value="ECO:0007669"/>
    <property type="project" value="TreeGrafter"/>
</dbReference>
<dbReference type="KEGG" id="vab:WPS_30930"/>
<reference evidence="7 8" key="1">
    <citation type="journal article" date="2022" name="ISME Commun">
        <title>Vulcanimicrobium alpinus gen. nov. sp. nov., the first cultivated representative of the candidate phylum 'Eremiobacterota', is a metabolically versatile aerobic anoxygenic phototroph.</title>
        <authorList>
            <person name="Yabe S."/>
            <person name="Muto K."/>
            <person name="Abe K."/>
            <person name="Yokota A."/>
            <person name="Staudigel H."/>
            <person name="Tebo B.M."/>
        </authorList>
    </citation>
    <scope>NUCLEOTIDE SEQUENCE [LARGE SCALE GENOMIC DNA]</scope>
    <source>
        <strain evidence="7 8">WC8-2</strain>
    </source>
</reference>
<dbReference type="Gene3D" id="3.40.50.300">
    <property type="entry name" value="P-loop containing nucleotide triphosphate hydrolases"/>
    <property type="match status" value="1"/>
</dbReference>
<keyword evidence="8" id="KW-1185">Reference proteome</keyword>
<dbReference type="GO" id="GO:0016887">
    <property type="term" value="F:ATP hydrolysis activity"/>
    <property type="evidence" value="ECO:0007669"/>
    <property type="project" value="InterPro"/>
</dbReference>
<dbReference type="PROSITE" id="PS50893">
    <property type="entry name" value="ABC_TRANSPORTER_2"/>
    <property type="match status" value="1"/>
</dbReference>
<dbReference type="SUPFAM" id="SSF52540">
    <property type="entry name" value="P-loop containing nucleoside triphosphate hydrolases"/>
    <property type="match status" value="1"/>
</dbReference>
<dbReference type="PANTHER" id="PTHR43820:SF4">
    <property type="entry name" value="HIGH-AFFINITY BRANCHED-CHAIN AMINO ACID TRANSPORT ATP-BINDING PROTEIN LIVF"/>
    <property type="match status" value="1"/>
</dbReference>
<dbReference type="Pfam" id="PF00005">
    <property type="entry name" value="ABC_tran"/>
    <property type="match status" value="1"/>
</dbReference>
<dbReference type="SMART" id="SM00382">
    <property type="entry name" value="AAA"/>
    <property type="match status" value="1"/>
</dbReference>
<evidence type="ECO:0000259" key="6">
    <source>
        <dbReference type="PROSITE" id="PS50893"/>
    </source>
</evidence>
<dbReference type="PROSITE" id="PS00211">
    <property type="entry name" value="ABC_TRANSPORTER_1"/>
    <property type="match status" value="1"/>
</dbReference>
<name>A0AAN1XYN1_UNVUL</name>
<evidence type="ECO:0000313" key="7">
    <source>
        <dbReference type="EMBL" id="BDE07817.1"/>
    </source>
</evidence>
<dbReference type="GO" id="GO:0005524">
    <property type="term" value="F:ATP binding"/>
    <property type="evidence" value="ECO:0007669"/>
    <property type="project" value="UniProtKB-KW"/>
</dbReference>
<keyword evidence="4 7" id="KW-0067">ATP-binding</keyword>
<evidence type="ECO:0000256" key="2">
    <source>
        <dbReference type="ARBA" id="ARBA00022448"/>
    </source>
</evidence>
<sequence>MSALLEVDSLAVAYDGMRALQDVSLQADAGSVVALIGANGAGKTSLLRAISGLVRAQQGSIRFDGAEITREPAHRIVRRGIAHVPEGRRVFASATVRDNLLLGAYVDRDPAHRAARLEAAFAAFPILRERLDQRASTLSGGEQQMLAIARGTMSGPRLLMLDEPSLGIAPLLIPQIYAGIAAVAASGTGVLLVEQNVREALRAAHTAYVLQTGRVVMHGPSAELIGHPLVQEAFLGVAVA</sequence>
<evidence type="ECO:0000313" key="8">
    <source>
        <dbReference type="Proteomes" id="UP001317532"/>
    </source>
</evidence>
<dbReference type="AlphaFoldDB" id="A0AAN1XYN1"/>
<feature type="domain" description="ABC transporter" evidence="6">
    <location>
        <begin position="5"/>
        <end position="237"/>
    </location>
</feature>
<keyword evidence="3" id="KW-0547">Nucleotide-binding</keyword>
<comment type="similarity">
    <text evidence="1">Belongs to the ABC transporter superfamily.</text>
</comment>
<evidence type="ECO:0000256" key="3">
    <source>
        <dbReference type="ARBA" id="ARBA00022741"/>
    </source>
</evidence>
<evidence type="ECO:0000256" key="1">
    <source>
        <dbReference type="ARBA" id="ARBA00005417"/>
    </source>
</evidence>
<dbReference type="PANTHER" id="PTHR43820">
    <property type="entry name" value="HIGH-AFFINITY BRANCHED-CHAIN AMINO ACID TRANSPORT ATP-BINDING PROTEIN LIVF"/>
    <property type="match status" value="1"/>
</dbReference>
<accession>A0AAN1XYN1</accession>
<keyword evidence="2" id="KW-0813">Transport</keyword>
<dbReference type="Proteomes" id="UP001317532">
    <property type="component" value="Chromosome"/>
</dbReference>
<organism evidence="7 8">
    <name type="scientific">Vulcanimicrobium alpinum</name>
    <dbReference type="NCBI Taxonomy" id="3016050"/>
    <lineage>
        <taxon>Bacteria</taxon>
        <taxon>Bacillati</taxon>
        <taxon>Vulcanimicrobiota</taxon>
        <taxon>Vulcanimicrobiia</taxon>
        <taxon>Vulcanimicrobiales</taxon>
        <taxon>Vulcanimicrobiaceae</taxon>
        <taxon>Vulcanimicrobium</taxon>
    </lineage>
</organism>
<gene>
    <name evidence="7" type="ORF">WPS_30930</name>
</gene>
<dbReference type="InterPro" id="IPR003593">
    <property type="entry name" value="AAA+_ATPase"/>
</dbReference>
<proteinExistence type="inferred from homology"/>
<dbReference type="InterPro" id="IPR027417">
    <property type="entry name" value="P-loop_NTPase"/>
</dbReference>